<dbReference type="EMBL" id="BMAO01017115">
    <property type="protein sequence ID" value="GFR13460.1"/>
    <property type="molecule type" value="Genomic_DNA"/>
</dbReference>
<organism evidence="1 2">
    <name type="scientific">Trichonephila clavata</name>
    <name type="common">Joro spider</name>
    <name type="synonym">Nephila clavata</name>
    <dbReference type="NCBI Taxonomy" id="2740835"/>
    <lineage>
        <taxon>Eukaryota</taxon>
        <taxon>Metazoa</taxon>
        <taxon>Ecdysozoa</taxon>
        <taxon>Arthropoda</taxon>
        <taxon>Chelicerata</taxon>
        <taxon>Arachnida</taxon>
        <taxon>Araneae</taxon>
        <taxon>Araneomorphae</taxon>
        <taxon>Entelegynae</taxon>
        <taxon>Araneoidea</taxon>
        <taxon>Nephilidae</taxon>
        <taxon>Trichonephila</taxon>
    </lineage>
</organism>
<reference evidence="1" key="1">
    <citation type="submission" date="2020-07" db="EMBL/GenBank/DDBJ databases">
        <title>Multicomponent nature underlies the extraordinary mechanical properties of spider dragline silk.</title>
        <authorList>
            <person name="Kono N."/>
            <person name="Nakamura H."/>
            <person name="Mori M."/>
            <person name="Yoshida Y."/>
            <person name="Ohtoshi R."/>
            <person name="Malay A.D."/>
            <person name="Moran D.A.P."/>
            <person name="Tomita M."/>
            <person name="Numata K."/>
            <person name="Arakawa K."/>
        </authorList>
    </citation>
    <scope>NUCLEOTIDE SEQUENCE</scope>
</reference>
<gene>
    <name evidence="1" type="ORF">TNCT_222171</name>
</gene>
<keyword evidence="2" id="KW-1185">Reference proteome</keyword>
<name>A0A8X6H1N4_TRICU</name>
<comment type="caution">
    <text evidence="1">The sequence shown here is derived from an EMBL/GenBank/DDBJ whole genome shotgun (WGS) entry which is preliminary data.</text>
</comment>
<dbReference type="Proteomes" id="UP000887116">
    <property type="component" value="Unassembled WGS sequence"/>
</dbReference>
<evidence type="ECO:0000313" key="1">
    <source>
        <dbReference type="EMBL" id="GFR13460.1"/>
    </source>
</evidence>
<accession>A0A8X6H1N4</accession>
<dbReference type="AlphaFoldDB" id="A0A8X6H1N4"/>
<evidence type="ECO:0000313" key="2">
    <source>
        <dbReference type="Proteomes" id="UP000887116"/>
    </source>
</evidence>
<sequence length="111" mass="12076">MLSFGGDVSKLFDNNSKKFHYNIGVIFSNIKYALPRKRSIIFSALSNLVQKLEPTGILASCARSGLPKASSIFAQAINAGGLRPYTLQKPTTFQDSHVCLTEKSKGLANLL</sequence>
<proteinExistence type="predicted"/>
<protein>
    <submittedName>
        <fullName evidence="1">Uncharacterized protein</fullName>
    </submittedName>
</protein>